<dbReference type="RefSeq" id="WP_425308437.1">
    <property type="nucleotide sequence ID" value="NZ_CP154795.1"/>
</dbReference>
<feature type="compositionally biased region" description="Polar residues" evidence="1">
    <location>
        <begin position="69"/>
        <end position="79"/>
    </location>
</feature>
<evidence type="ECO:0000313" key="4">
    <source>
        <dbReference type="Proteomes" id="UP001442841"/>
    </source>
</evidence>
<proteinExistence type="predicted"/>
<keyword evidence="4" id="KW-1185">Reference proteome</keyword>
<dbReference type="Proteomes" id="UP001442841">
    <property type="component" value="Chromosome"/>
</dbReference>
<feature type="compositionally biased region" description="Low complexity" evidence="1">
    <location>
        <begin position="22"/>
        <end position="60"/>
    </location>
</feature>
<evidence type="ECO:0008006" key="5">
    <source>
        <dbReference type="Google" id="ProtNLM"/>
    </source>
</evidence>
<name>A0ABZ3FQB2_9ACTN</name>
<sequence length="196" mass="20007">MTSLRIASALGLAALLLSACGTDPSAAPTPAPTASVPATSAAESTPEPSAPTTPTASKASGTEKPTKGSIITPTPSVVRSSEDAAQAPTPELKAFLEARINELTTDCIGYPRPELVLSEMRVDDLITGEIRACGGGGAAFLWAKVDGEWKVAAVAQAPPSCSELRDAGITTEIPQNFVGHDCMTDAGQMVIFDPNG</sequence>
<gene>
    <name evidence="3" type="ORF">AADG42_06665</name>
</gene>
<feature type="signal peptide" evidence="2">
    <location>
        <begin position="1"/>
        <end position="19"/>
    </location>
</feature>
<protein>
    <recommendedName>
        <fullName evidence="5">Secreted protein</fullName>
    </recommendedName>
</protein>
<keyword evidence="2" id="KW-0732">Signal</keyword>
<feature type="chain" id="PRO_5047275451" description="Secreted protein" evidence="2">
    <location>
        <begin position="20"/>
        <end position="196"/>
    </location>
</feature>
<evidence type="ECO:0000256" key="2">
    <source>
        <dbReference type="SAM" id="SignalP"/>
    </source>
</evidence>
<organism evidence="3 4">
    <name type="scientific">Ammonicoccus fulvus</name>
    <dbReference type="NCBI Taxonomy" id="3138240"/>
    <lineage>
        <taxon>Bacteria</taxon>
        <taxon>Bacillati</taxon>
        <taxon>Actinomycetota</taxon>
        <taxon>Actinomycetes</taxon>
        <taxon>Propionibacteriales</taxon>
        <taxon>Propionibacteriaceae</taxon>
        <taxon>Ammonicoccus</taxon>
    </lineage>
</organism>
<reference evidence="3 4" key="1">
    <citation type="submission" date="2024-04" db="EMBL/GenBank/DDBJ databases">
        <title>Isolation of an actinomycete strain from pig manure.</title>
        <authorList>
            <person name="Gong T."/>
            <person name="Yu Z."/>
            <person name="An M."/>
            <person name="Wei C."/>
            <person name="Yang W."/>
            <person name="Liu L."/>
        </authorList>
    </citation>
    <scope>NUCLEOTIDE SEQUENCE [LARGE SCALE GENOMIC DNA]</scope>
    <source>
        <strain evidence="3 4">ZF39</strain>
    </source>
</reference>
<evidence type="ECO:0000256" key="1">
    <source>
        <dbReference type="SAM" id="MobiDB-lite"/>
    </source>
</evidence>
<dbReference type="PROSITE" id="PS51257">
    <property type="entry name" value="PROKAR_LIPOPROTEIN"/>
    <property type="match status" value="1"/>
</dbReference>
<evidence type="ECO:0000313" key="3">
    <source>
        <dbReference type="EMBL" id="XAN06993.1"/>
    </source>
</evidence>
<accession>A0ABZ3FQB2</accession>
<dbReference type="EMBL" id="CP154795">
    <property type="protein sequence ID" value="XAN06993.1"/>
    <property type="molecule type" value="Genomic_DNA"/>
</dbReference>
<feature type="region of interest" description="Disordered" evidence="1">
    <location>
        <begin position="22"/>
        <end position="85"/>
    </location>
</feature>